<gene>
    <name evidence="2" type="ORF">GGR28_001326</name>
</gene>
<accession>A0A840E435</accession>
<evidence type="ECO:0000313" key="2">
    <source>
        <dbReference type="EMBL" id="MBB4078713.1"/>
    </source>
</evidence>
<dbReference type="RefSeq" id="WP_183494946.1">
    <property type="nucleotide sequence ID" value="NZ_JACIFF010000002.1"/>
</dbReference>
<comment type="caution">
    <text evidence="2">The sequence shown here is derived from an EMBL/GenBank/DDBJ whole genome shotgun (WGS) entry which is preliminary data.</text>
</comment>
<dbReference type="EMBL" id="JACIFF010000002">
    <property type="protein sequence ID" value="MBB4078713.1"/>
    <property type="molecule type" value="Genomic_DNA"/>
</dbReference>
<protein>
    <recommendedName>
        <fullName evidence="4">DUF748 domain-containing protein</fullName>
    </recommendedName>
</protein>
<keyword evidence="3" id="KW-1185">Reference proteome</keyword>
<keyword evidence="1" id="KW-0812">Transmembrane</keyword>
<keyword evidence="1" id="KW-1133">Transmembrane helix</keyword>
<evidence type="ECO:0000256" key="1">
    <source>
        <dbReference type="SAM" id="Phobius"/>
    </source>
</evidence>
<organism evidence="2 3">
    <name type="scientific">Neolewinella aquimaris</name>
    <dbReference type="NCBI Taxonomy" id="1835722"/>
    <lineage>
        <taxon>Bacteria</taxon>
        <taxon>Pseudomonadati</taxon>
        <taxon>Bacteroidota</taxon>
        <taxon>Saprospiria</taxon>
        <taxon>Saprospirales</taxon>
        <taxon>Lewinellaceae</taxon>
        <taxon>Neolewinella</taxon>
    </lineage>
</organism>
<proteinExistence type="predicted"/>
<evidence type="ECO:0000313" key="3">
    <source>
        <dbReference type="Proteomes" id="UP000576209"/>
    </source>
</evidence>
<keyword evidence="1" id="KW-0472">Membrane</keyword>
<dbReference type="AlphaFoldDB" id="A0A840E435"/>
<evidence type="ECO:0008006" key="4">
    <source>
        <dbReference type="Google" id="ProtNLM"/>
    </source>
</evidence>
<name>A0A840E435_9BACT</name>
<dbReference type="Proteomes" id="UP000576209">
    <property type="component" value="Unassembled WGS sequence"/>
</dbReference>
<reference evidence="2 3" key="1">
    <citation type="submission" date="2020-08" db="EMBL/GenBank/DDBJ databases">
        <title>Genomic Encyclopedia of Type Strains, Phase IV (KMG-IV): sequencing the most valuable type-strain genomes for metagenomic binning, comparative biology and taxonomic classification.</title>
        <authorList>
            <person name="Goeker M."/>
        </authorList>
    </citation>
    <scope>NUCLEOTIDE SEQUENCE [LARGE SCALE GENOMIC DNA]</scope>
    <source>
        <strain evidence="2 3">DSM 105137</strain>
    </source>
</reference>
<feature type="transmembrane region" description="Helical" evidence="1">
    <location>
        <begin position="12"/>
        <end position="29"/>
    </location>
</feature>
<sequence length="839" mass="91718">MADRSIPFRWWYLLLLLPVLLYFGARWYVGYRIEEAIEAANEGENSLALADYSFGFFPIEASVRGLTFDQTLDALQTTGRLSQGTVSGLNLWSLFGDDPIAVNRITLQGFDVKLVRTGLRDRQGRKSNFALEVGDVNLDSVFLEIDDRAGSRHLTVANLDLAMQTFQLPFRPTQISNLSLSADSSLYRNYQDSMSVLATDIGYDTNAEAILVSEVRYQRSDSTDVRAGKVRLTGLNGQDLDGTLSIDSLSIATLGGGARVQGKRQEASDSGESTPIRLGKLSLPDVDLNVSGAFGTIRFAGELTADELQYQDSFSLQSARLSGQTVTYHRGTDLAIETTGARIEQGPLTFPLKNGLPGLTSIDIPDFKLTTDGQSINLTALAYRSDSATVTANQLELDGSKVNGSIASLRITGLDRNALLAGEPLTIPVAVLTDSRLNVRQQSGANYQLDIPTVEFNDLVRNDGLRVERTRISNATVTRRTASGKEDLVARGIYVDQRGVSTPFSAKNLGKSTLRASEVRMIGDREPIDYHYSNLAYNSRAGTLSLDSLNRINRLSPGEVFSQKISKSWLSFSFDGIHAEGIDHGALVAGKLIQVDSLSARDFRLRVVEDVSLELPSKEKLMPIEALRSIGPRIVLNRAQLSSTDIAYGVVDSVLQPKTIHFNSGTVRFSGLDTEISTTDSLLVSLDATFEQTTPLHAEFALSRDSSGRNYAVRGQMGSYDLSRINPLMEVAANAVVETGVIDSLSYHGRLQDEVLTGQMTLLYHNLDLKIVGSGAWIKNLLSGVVMKDSNLPGEDFRQGQMYHEHPSTKSFFNAYWKGLVSGMKSSALSDIALQKELD</sequence>